<dbReference type="GO" id="GO:0030165">
    <property type="term" value="F:PDZ domain binding"/>
    <property type="evidence" value="ECO:0007669"/>
    <property type="project" value="TreeGrafter"/>
</dbReference>
<proteinExistence type="predicted"/>
<gene>
    <name evidence="2" type="ORF">DC041_0002332</name>
</gene>
<protein>
    <submittedName>
        <fullName evidence="2">Uncharacterized protein</fullName>
    </submittedName>
</protein>
<feature type="transmembrane region" description="Helical" evidence="1">
    <location>
        <begin position="147"/>
        <end position="171"/>
    </location>
</feature>
<keyword evidence="1" id="KW-1133">Transmembrane helix</keyword>
<evidence type="ECO:0000313" key="3">
    <source>
        <dbReference type="Proteomes" id="UP000290809"/>
    </source>
</evidence>
<feature type="transmembrane region" description="Helical" evidence="1">
    <location>
        <begin position="122"/>
        <end position="141"/>
    </location>
</feature>
<keyword evidence="1" id="KW-0472">Membrane</keyword>
<accession>A0A430QSF6</accession>
<dbReference type="AlphaFoldDB" id="A0A430QSF6"/>
<evidence type="ECO:0000313" key="2">
    <source>
        <dbReference type="EMBL" id="RTG90641.1"/>
    </source>
</evidence>
<evidence type="ECO:0000256" key="1">
    <source>
        <dbReference type="SAM" id="Phobius"/>
    </source>
</evidence>
<dbReference type="PANTHER" id="PTHR24116:SF0">
    <property type="entry name" value="KINASE D-INTERACTING SUBSTRATE OF 220 KDA"/>
    <property type="match status" value="1"/>
</dbReference>
<dbReference type="STRING" id="6184.A0A430QSF6"/>
<dbReference type="InterPro" id="IPR052771">
    <property type="entry name" value="Neurotrophin_sig_adaptor"/>
</dbReference>
<reference evidence="2 3" key="1">
    <citation type="journal article" date="2019" name="PLoS Pathog.">
        <title>Genome sequence of the bovine parasite Schistosoma bovis Tanzania.</title>
        <authorList>
            <person name="Oey H."/>
            <person name="Zakrzewski M."/>
            <person name="Gobert G."/>
            <person name="Gravermann K."/>
            <person name="Stoye J."/>
            <person name="Jones M."/>
            <person name="Mcmanus D."/>
            <person name="Krause L."/>
        </authorList>
    </citation>
    <scope>NUCLEOTIDE SEQUENCE [LARGE SCALE GENOMIC DNA]</scope>
    <source>
        <strain evidence="2 3">TAN1997</strain>
    </source>
</reference>
<organism evidence="2 3">
    <name type="scientific">Schistosoma bovis</name>
    <name type="common">Blood fluke</name>
    <dbReference type="NCBI Taxonomy" id="6184"/>
    <lineage>
        <taxon>Eukaryota</taxon>
        <taxon>Metazoa</taxon>
        <taxon>Spiralia</taxon>
        <taxon>Lophotrochozoa</taxon>
        <taxon>Platyhelminthes</taxon>
        <taxon>Trematoda</taxon>
        <taxon>Digenea</taxon>
        <taxon>Strigeidida</taxon>
        <taxon>Schistosomatoidea</taxon>
        <taxon>Schistosomatidae</taxon>
        <taxon>Schistosoma</taxon>
    </lineage>
</organism>
<dbReference type="EMBL" id="QMKO01001435">
    <property type="protein sequence ID" value="RTG90641.1"/>
    <property type="molecule type" value="Genomic_DNA"/>
</dbReference>
<dbReference type="Proteomes" id="UP000290809">
    <property type="component" value="Unassembled WGS sequence"/>
</dbReference>
<feature type="transmembrane region" description="Helical" evidence="1">
    <location>
        <begin position="275"/>
        <end position="298"/>
    </location>
</feature>
<dbReference type="GO" id="GO:0019887">
    <property type="term" value="F:protein kinase regulator activity"/>
    <property type="evidence" value="ECO:0007669"/>
    <property type="project" value="TreeGrafter"/>
</dbReference>
<name>A0A430QSF6_SCHBO</name>
<comment type="caution">
    <text evidence="2">The sequence shown here is derived from an EMBL/GenBank/DDBJ whole genome shotgun (WGS) entry which is preliminary data.</text>
</comment>
<sequence length="443" mass="49936">MIQDRMKKFQTSNFMRNHLDCMKNVKESGLMHSSVISNNDIGLEPYTDMSAYNIPIESNSPNVENHAANTIRVLADMFTCRQSNFPMTVGIFTQQNNKEYLSQLASELHNLNRLENPMPLKFSKLLFVFPLMISAILGYFVGMLTNWQIGLSIGHIGMFIQITFLALIITGSRFCQKPIAIRASYSIACFLQWIKLFLNICFCYPVKSINTKTPVRVIVVYHRICPSSTTNIALFSLVEKMWFGLVRHYGQILIRLQRAGKPSGQLAKLLGHGGLLSLFVIMSSIMFLSFVGSLPSLLRIFKGLLMNPITPVKTALTSFLQTNNDIDKEFFNSKSFGKINETVLYSSSASFKDLAITAEEQKACKADLFIKSEFAKICNLSVTFDRFTNTQQTRFILCLDASSTLQKDLLAKLIYQIHNLLLSVMSAPVSIVLEANFKSIKLV</sequence>
<keyword evidence="3" id="KW-1185">Reference proteome</keyword>
<dbReference type="PANTHER" id="PTHR24116">
    <property type="entry name" value="KINASE D-INTERACTING SUBSTRATE OF 220 KDA"/>
    <property type="match status" value="1"/>
</dbReference>
<keyword evidence="1" id="KW-0812">Transmembrane</keyword>